<evidence type="ECO:0000256" key="15">
    <source>
        <dbReference type="ARBA" id="ARBA00030592"/>
    </source>
</evidence>
<evidence type="ECO:0000259" key="22">
    <source>
        <dbReference type="Pfam" id="PF02875"/>
    </source>
</evidence>
<evidence type="ECO:0000256" key="11">
    <source>
        <dbReference type="ARBA" id="ARBA00022840"/>
    </source>
</evidence>
<comment type="function">
    <text evidence="1">Functions in two distinct reactions of the de novo folate biosynthetic pathway. Catalyzes the addition of a glutamate residue to dihydropteroate (7,8-dihydropteroate or H2Pte) to form dihydrofolate (7,8-dihydrofolate monoglutamate or H2Pte-Glu). Also catalyzes successive additions of L-glutamate to tetrahydrofolate or 10-formyltetrahydrofolate or 5,10-methylenetetrahydrofolate, leading to folylpolyglutamate derivatives.</text>
</comment>
<evidence type="ECO:0000256" key="7">
    <source>
        <dbReference type="ARBA" id="ARBA00019357"/>
    </source>
</evidence>
<dbReference type="NCBIfam" id="TIGR01499">
    <property type="entry name" value="folC"/>
    <property type="match status" value="1"/>
</dbReference>
<dbReference type="GO" id="GO:0004326">
    <property type="term" value="F:tetrahydrofolylpolyglutamate synthase activity"/>
    <property type="evidence" value="ECO:0007669"/>
    <property type="project" value="UniProtKB-EC"/>
</dbReference>
<evidence type="ECO:0000256" key="12">
    <source>
        <dbReference type="ARBA" id="ARBA00022842"/>
    </source>
</evidence>
<evidence type="ECO:0000313" key="24">
    <source>
        <dbReference type="EMBL" id="SLM09793.1"/>
    </source>
</evidence>
<dbReference type="PIRSF" id="PIRSF001563">
    <property type="entry name" value="Folylpolyglu_synth"/>
    <property type="match status" value="1"/>
</dbReference>
<comment type="pathway">
    <text evidence="3">Cofactor biosynthesis; tetrahydrofolylpolyglutamate biosynthesis.</text>
</comment>
<evidence type="ECO:0000256" key="17">
    <source>
        <dbReference type="ARBA" id="ARBA00047493"/>
    </source>
</evidence>
<dbReference type="Gene3D" id="3.40.1190.10">
    <property type="entry name" value="Mur-like, catalytic domain"/>
    <property type="match status" value="1"/>
</dbReference>
<name>A0A3P3XG69_9SPIR</name>
<protein>
    <recommendedName>
        <fullName evidence="7">Dihydrofolate synthase/folylpolyglutamate synthase</fullName>
        <ecNumber evidence="5">6.3.2.12</ecNumber>
        <ecNumber evidence="6">6.3.2.17</ecNumber>
    </recommendedName>
    <alternativeName>
        <fullName evidence="16">Folylpoly-gamma-glutamate synthetase-dihydrofolate synthetase</fullName>
    </alternativeName>
    <alternativeName>
        <fullName evidence="14">Folylpolyglutamate synthetase</fullName>
    </alternativeName>
    <alternativeName>
        <fullName evidence="15">Tetrahydrofolylpolyglutamate synthase</fullName>
    </alternativeName>
</protein>
<evidence type="ECO:0000256" key="4">
    <source>
        <dbReference type="ARBA" id="ARBA00008276"/>
    </source>
</evidence>
<evidence type="ECO:0000256" key="1">
    <source>
        <dbReference type="ARBA" id="ARBA00002714"/>
    </source>
</evidence>
<evidence type="ECO:0000256" key="16">
    <source>
        <dbReference type="ARBA" id="ARBA00032510"/>
    </source>
</evidence>
<dbReference type="PROSITE" id="PS01012">
    <property type="entry name" value="FOLYLPOLYGLU_SYNT_2"/>
    <property type="match status" value="1"/>
</dbReference>
<organism evidence="24">
    <name type="scientific">uncultured spirochete</name>
    <dbReference type="NCBI Taxonomy" id="156406"/>
    <lineage>
        <taxon>Bacteria</taxon>
        <taxon>Pseudomonadati</taxon>
        <taxon>Spirochaetota</taxon>
        <taxon>Spirochaetia</taxon>
        <taxon>Spirochaetales</taxon>
        <taxon>environmental samples</taxon>
    </lineage>
</organism>
<evidence type="ECO:0000256" key="13">
    <source>
        <dbReference type="ARBA" id="ARBA00022909"/>
    </source>
</evidence>
<comment type="catalytic activity">
    <reaction evidence="19">
        <text>(6R)-5,10-methylenetetrahydrofolyl-(gamma-L-Glu)(n) + L-glutamate + ATP = (6R)-5,10-methylenetetrahydrofolyl-(gamma-L-Glu)(n+1) + ADP + phosphate + H(+)</text>
        <dbReference type="Rhea" id="RHEA:51912"/>
        <dbReference type="Rhea" id="RHEA-COMP:13257"/>
        <dbReference type="Rhea" id="RHEA-COMP:13258"/>
        <dbReference type="ChEBI" id="CHEBI:15378"/>
        <dbReference type="ChEBI" id="CHEBI:29985"/>
        <dbReference type="ChEBI" id="CHEBI:30616"/>
        <dbReference type="ChEBI" id="CHEBI:43474"/>
        <dbReference type="ChEBI" id="CHEBI:136572"/>
        <dbReference type="ChEBI" id="CHEBI:456216"/>
        <dbReference type="EC" id="6.3.2.17"/>
    </reaction>
</comment>
<dbReference type="InterPro" id="IPR036565">
    <property type="entry name" value="Mur-like_cat_sf"/>
</dbReference>
<evidence type="ECO:0000256" key="20">
    <source>
        <dbReference type="ARBA" id="ARBA00049161"/>
    </source>
</evidence>
<dbReference type="GO" id="GO:0008841">
    <property type="term" value="F:dihydrofolate synthase activity"/>
    <property type="evidence" value="ECO:0007669"/>
    <property type="project" value="UniProtKB-EC"/>
</dbReference>
<keyword evidence="9" id="KW-0479">Metal-binding</keyword>
<dbReference type="InterPro" id="IPR036615">
    <property type="entry name" value="Mur_ligase_C_dom_sf"/>
</dbReference>
<feature type="domain" description="Mur ligase C-terminal" evidence="22">
    <location>
        <begin position="319"/>
        <end position="438"/>
    </location>
</feature>
<dbReference type="GO" id="GO:0046872">
    <property type="term" value="F:metal ion binding"/>
    <property type="evidence" value="ECO:0007669"/>
    <property type="project" value="UniProtKB-KW"/>
</dbReference>
<evidence type="ECO:0000256" key="10">
    <source>
        <dbReference type="ARBA" id="ARBA00022741"/>
    </source>
</evidence>
<evidence type="ECO:0000256" key="9">
    <source>
        <dbReference type="ARBA" id="ARBA00022723"/>
    </source>
</evidence>
<dbReference type="EC" id="6.3.2.12" evidence="5"/>
<dbReference type="GO" id="GO:0005524">
    <property type="term" value="F:ATP binding"/>
    <property type="evidence" value="ECO:0007669"/>
    <property type="project" value="UniProtKB-KW"/>
</dbReference>
<evidence type="ECO:0000256" key="6">
    <source>
        <dbReference type="ARBA" id="ARBA00013025"/>
    </source>
</evidence>
<dbReference type="EC" id="6.3.2.17" evidence="6"/>
<comment type="catalytic activity">
    <reaction evidence="17">
        <text>(6S)-5,6,7,8-tetrahydrofolyl-(gamma-L-Glu)(n) + L-glutamate + ATP = (6S)-5,6,7,8-tetrahydrofolyl-(gamma-L-Glu)(n+1) + ADP + phosphate + H(+)</text>
        <dbReference type="Rhea" id="RHEA:10580"/>
        <dbReference type="Rhea" id="RHEA-COMP:14738"/>
        <dbReference type="Rhea" id="RHEA-COMP:14740"/>
        <dbReference type="ChEBI" id="CHEBI:15378"/>
        <dbReference type="ChEBI" id="CHEBI:29985"/>
        <dbReference type="ChEBI" id="CHEBI:30616"/>
        <dbReference type="ChEBI" id="CHEBI:43474"/>
        <dbReference type="ChEBI" id="CHEBI:141005"/>
        <dbReference type="ChEBI" id="CHEBI:456216"/>
        <dbReference type="EC" id="6.3.2.17"/>
    </reaction>
</comment>
<keyword evidence="8 21" id="KW-0436">Ligase</keyword>
<comment type="pathway">
    <text evidence="2">Cofactor biosynthesis; tetrahydrofolate biosynthesis; 7,8-dihydrofolate from 2-amino-4-hydroxy-6-hydroxymethyl-7,8-dihydropteridine diphosphate and 4-aminobenzoate: step 2/2.</text>
</comment>
<dbReference type="Pfam" id="PF08245">
    <property type="entry name" value="Mur_ligase_M"/>
    <property type="match status" value="1"/>
</dbReference>
<dbReference type="GO" id="GO:0005737">
    <property type="term" value="C:cytoplasm"/>
    <property type="evidence" value="ECO:0007669"/>
    <property type="project" value="TreeGrafter"/>
</dbReference>
<dbReference type="GO" id="GO:0046656">
    <property type="term" value="P:folic acid biosynthetic process"/>
    <property type="evidence" value="ECO:0007669"/>
    <property type="project" value="UniProtKB-KW"/>
</dbReference>
<dbReference type="InterPro" id="IPR013221">
    <property type="entry name" value="Mur_ligase_cen"/>
</dbReference>
<reference evidence="24" key="1">
    <citation type="submission" date="2017-02" db="EMBL/GenBank/DDBJ databases">
        <authorList>
            <person name="Regsiter A."/>
            <person name="William W."/>
        </authorList>
    </citation>
    <scope>NUCLEOTIDE SEQUENCE</scope>
    <source>
        <strain evidence="24">Bib</strain>
    </source>
</reference>
<feature type="domain" description="Mur ligase central" evidence="23">
    <location>
        <begin position="54"/>
        <end position="293"/>
    </location>
</feature>
<dbReference type="PANTHER" id="PTHR11136:SF0">
    <property type="entry name" value="DIHYDROFOLATE SYNTHETASE-RELATED"/>
    <property type="match status" value="1"/>
</dbReference>
<evidence type="ECO:0000256" key="18">
    <source>
        <dbReference type="ARBA" id="ARBA00047808"/>
    </source>
</evidence>
<keyword evidence="12" id="KW-0460">Magnesium</keyword>
<dbReference type="EMBL" id="FWDM01000002">
    <property type="protein sequence ID" value="SLM09793.1"/>
    <property type="molecule type" value="Genomic_DNA"/>
</dbReference>
<dbReference type="PANTHER" id="PTHR11136">
    <property type="entry name" value="FOLYLPOLYGLUTAMATE SYNTHASE-RELATED"/>
    <property type="match status" value="1"/>
</dbReference>
<sequence length="451" mass="49220">MNQLHFKSIDEVYDFVLGYVNVEKGQATEFKLDRMNWMASQLGDPHLGRMTIHVAGSKGKGSVATFIASALERSGIPTGLYTSPHIISWKERITRAGKELPDNIILRAADEVFELVEGKTADNFFGGELPTYFELTTLIAFCAFRMAGFQAQVIEVGLGGRLDSTNIVSPDVCVITPIELEHTQFLGSTIRLIAGEKAGIIKKKVPVCTIQPKAEALEVIEAKAAAMEAPCLVVGRDIHVSRVEVDTEGTHCVLEADQNAPSAVHNFLGGRPCPVQTQLVGSIYAGNMALAGLALSQLPVSIHSEHMQEGFAKASMLARFEIASRNPFIVLDGAHTPESVRTILSTFLELAPSPRILLFGCAYDKRHDEMADLLAPSFEDIIITRPGSFKQSTPEIVFESFHKRKTDSVIIEDTALAIIEAVRRTQEKGGSLLVTGSFYLCAEYKKLLSKS</sequence>
<gene>
    <name evidence="24" type="ORF">SPIROBIBN47_100023</name>
</gene>
<evidence type="ECO:0000256" key="21">
    <source>
        <dbReference type="PIRNR" id="PIRNR001563"/>
    </source>
</evidence>
<dbReference type="AlphaFoldDB" id="A0A3P3XG69"/>
<evidence type="ECO:0000256" key="3">
    <source>
        <dbReference type="ARBA" id="ARBA00005150"/>
    </source>
</evidence>
<dbReference type="SUPFAM" id="SSF53623">
    <property type="entry name" value="MurD-like peptide ligases, catalytic domain"/>
    <property type="match status" value="1"/>
</dbReference>
<keyword evidence="13" id="KW-0289">Folate biosynthesis</keyword>
<dbReference type="InterPro" id="IPR001645">
    <property type="entry name" value="Folylpolyglutamate_synth"/>
</dbReference>
<proteinExistence type="inferred from homology"/>
<dbReference type="InterPro" id="IPR004101">
    <property type="entry name" value="Mur_ligase_C"/>
</dbReference>
<dbReference type="InterPro" id="IPR018109">
    <property type="entry name" value="Folylpolyglutamate_synth_CS"/>
</dbReference>
<comment type="catalytic activity">
    <reaction evidence="18">
        <text>10-formyltetrahydrofolyl-(gamma-L-Glu)(n) + L-glutamate + ATP = 10-formyltetrahydrofolyl-(gamma-L-Glu)(n+1) + ADP + phosphate + H(+)</text>
        <dbReference type="Rhea" id="RHEA:51904"/>
        <dbReference type="Rhea" id="RHEA-COMP:13088"/>
        <dbReference type="Rhea" id="RHEA-COMP:14300"/>
        <dbReference type="ChEBI" id="CHEBI:15378"/>
        <dbReference type="ChEBI" id="CHEBI:29985"/>
        <dbReference type="ChEBI" id="CHEBI:30616"/>
        <dbReference type="ChEBI" id="CHEBI:43474"/>
        <dbReference type="ChEBI" id="CHEBI:134413"/>
        <dbReference type="ChEBI" id="CHEBI:456216"/>
        <dbReference type="EC" id="6.3.2.17"/>
    </reaction>
</comment>
<keyword evidence="11 21" id="KW-0067">ATP-binding</keyword>
<keyword evidence="10 21" id="KW-0547">Nucleotide-binding</keyword>
<comment type="catalytic activity">
    <reaction evidence="20">
        <text>7,8-dihydropteroate + L-glutamate + ATP = 7,8-dihydrofolate + ADP + phosphate + H(+)</text>
        <dbReference type="Rhea" id="RHEA:23584"/>
        <dbReference type="ChEBI" id="CHEBI:15378"/>
        <dbReference type="ChEBI" id="CHEBI:17839"/>
        <dbReference type="ChEBI" id="CHEBI:29985"/>
        <dbReference type="ChEBI" id="CHEBI:30616"/>
        <dbReference type="ChEBI" id="CHEBI:43474"/>
        <dbReference type="ChEBI" id="CHEBI:57451"/>
        <dbReference type="ChEBI" id="CHEBI:456216"/>
        <dbReference type="EC" id="6.3.2.12"/>
    </reaction>
</comment>
<evidence type="ECO:0000256" key="8">
    <source>
        <dbReference type="ARBA" id="ARBA00022598"/>
    </source>
</evidence>
<dbReference type="Gene3D" id="3.90.190.20">
    <property type="entry name" value="Mur ligase, C-terminal domain"/>
    <property type="match status" value="1"/>
</dbReference>
<evidence type="ECO:0000256" key="19">
    <source>
        <dbReference type="ARBA" id="ARBA00049035"/>
    </source>
</evidence>
<dbReference type="SUPFAM" id="SSF53244">
    <property type="entry name" value="MurD-like peptide ligases, peptide-binding domain"/>
    <property type="match status" value="1"/>
</dbReference>
<dbReference type="Pfam" id="PF02875">
    <property type="entry name" value="Mur_ligase_C"/>
    <property type="match status" value="1"/>
</dbReference>
<evidence type="ECO:0000259" key="23">
    <source>
        <dbReference type="Pfam" id="PF08245"/>
    </source>
</evidence>
<comment type="similarity">
    <text evidence="4 21">Belongs to the folylpolyglutamate synthase family.</text>
</comment>
<evidence type="ECO:0000256" key="5">
    <source>
        <dbReference type="ARBA" id="ARBA00013023"/>
    </source>
</evidence>
<evidence type="ECO:0000256" key="2">
    <source>
        <dbReference type="ARBA" id="ARBA00004799"/>
    </source>
</evidence>
<evidence type="ECO:0000256" key="14">
    <source>
        <dbReference type="ARBA" id="ARBA00030048"/>
    </source>
</evidence>
<accession>A0A3P3XG69</accession>